<name>A0A1G9EK38_9RHOB</name>
<dbReference type="InterPro" id="IPR008928">
    <property type="entry name" value="6-hairpin_glycosidase_sf"/>
</dbReference>
<evidence type="ECO:0000313" key="3">
    <source>
        <dbReference type="EMBL" id="SDK76459.1"/>
    </source>
</evidence>
<reference evidence="4" key="1">
    <citation type="submission" date="2016-10" db="EMBL/GenBank/DDBJ databases">
        <authorList>
            <person name="Varghese N."/>
            <person name="Submissions S."/>
        </authorList>
    </citation>
    <scope>NUCLEOTIDE SEQUENCE [LARGE SCALE GENOMIC DNA]</scope>
    <source>
        <strain evidence="4">CGMCC 1.7655</strain>
    </source>
</reference>
<organism evidence="3 4">
    <name type="scientific">Paracoccus chinensis</name>
    <dbReference type="NCBI Taxonomy" id="525640"/>
    <lineage>
        <taxon>Bacteria</taxon>
        <taxon>Pseudomonadati</taxon>
        <taxon>Pseudomonadota</taxon>
        <taxon>Alphaproteobacteria</taxon>
        <taxon>Rhodobacterales</taxon>
        <taxon>Paracoccaceae</taxon>
        <taxon>Paracoccus</taxon>
    </lineage>
</organism>
<keyword evidence="2 3" id="KW-0413">Isomerase</keyword>
<dbReference type="PANTHER" id="PTHR15108">
    <property type="entry name" value="N-ACYLGLUCOSAMINE-2-EPIMERASE"/>
    <property type="match status" value="1"/>
</dbReference>
<dbReference type="RefSeq" id="WP_090753124.1">
    <property type="nucleotide sequence ID" value="NZ_FNGE01000003.1"/>
</dbReference>
<gene>
    <name evidence="3" type="ORF">SAMN04487971_10318</name>
</gene>
<dbReference type="STRING" id="525640.SAMN04487971_10318"/>
<dbReference type="Pfam" id="PF07221">
    <property type="entry name" value="GlcNAc_2-epim"/>
    <property type="match status" value="1"/>
</dbReference>
<sequence>MNAPPRSRIADEAAQRADWFWTDFLPVWLDRVQDPEGGVHDALDQDGVPRAEGPRTVLAQARTLFVLSHLALLSGDPALTGMAARQRQFLARLRKAPGLYRFAAAPSGVPTGEPLDERARSYDQTFLILALSTWNRLSPSAECEAEIEACWQALATTLTDPATGLLLEDDGLADPAAPEAPPRAQNPHMHLYEACLQAFEMSGCREWLHRAQVVRATALRYFLDEDSGTVAEFLTSGLQPLPDPSGLRREIGHQCEWAWLLMREVELGGDPAMNGIAARLLGFASRHGFAASGPMEGACFDAVSAEGGVMEESFLLWPQTEAIKAHAVRHMAGEPGAGEAAQQLLCLMFRRWFDGRPAYVNQLGADAETLQPQALTRLMYHVVLALTEGVRARLWPGMDRAGNRPGEEKP</sequence>
<dbReference type="InterPro" id="IPR010819">
    <property type="entry name" value="AGE/CE"/>
</dbReference>
<dbReference type="GO" id="GO:0016853">
    <property type="term" value="F:isomerase activity"/>
    <property type="evidence" value="ECO:0007669"/>
    <property type="project" value="UniProtKB-KW"/>
</dbReference>
<evidence type="ECO:0000256" key="1">
    <source>
        <dbReference type="ARBA" id="ARBA00008558"/>
    </source>
</evidence>
<dbReference type="AlphaFoldDB" id="A0A1G9EK38"/>
<comment type="similarity">
    <text evidence="1">Belongs to the N-acylglucosamine 2-epimerase family.</text>
</comment>
<dbReference type="Proteomes" id="UP000199555">
    <property type="component" value="Unassembled WGS sequence"/>
</dbReference>
<dbReference type="GO" id="GO:0005975">
    <property type="term" value="P:carbohydrate metabolic process"/>
    <property type="evidence" value="ECO:0007669"/>
    <property type="project" value="InterPro"/>
</dbReference>
<dbReference type="EMBL" id="FNGE01000003">
    <property type="protein sequence ID" value="SDK76459.1"/>
    <property type="molecule type" value="Genomic_DNA"/>
</dbReference>
<evidence type="ECO:0000313" key="4">
    <source>
        <dbReference type="Proteomes" id="UP000199555"/>
    </source>
</evidence>
<accession>A0A1G9EK38</accession>
<dbReference type="InterPro" id="IPR012341">
    <property type="entry name" value="6hp_glycosidase-like_sf"/>
</dbReference>
<keyword evidence="4" id="KW-1185">Reference proteome</keyword>
<dbReference type="OrthoDB" id="9806359at2"/>
<protein>
    <submittedName>
        <fullName evidence="3">Mannose-6-phosphate isomerase</fullName>
    </submittedName>
</protein>
<dbReference type="SUPFAM" id="SSF48208">
    <property type="entry name" value="Six-hairpin glycosidases"/>
    <property type="match status" value="1"/>
</dbReference>
<evidence type="ECO:0000256" key="2">
    <source>
        <dbReference type="ARBA" id="ARBA00023235"/>
    </source>
</evidence>
<proteinExistence type="inferred from homology"/>
<dbReference type="Gene3D" id="1.50.10.10">
    <property type="match status" value="1"/>
</dbReference>